<evidence type="ECO:0000313" key="4">
    <source>
        <dbReference type="Proteomes" id="UP000199513"/>
    </source>
</evidence>
<dbReference type="EMBL" id="FONY01000015">
    <property type="protein sequence ID" value="SFF09604.1"/>
    <property type="molecule type" value="Genomic_DNA"/>
</dbReference>
<feature type="transmembrane region" description="Helical" evidence="2">
    <location>
        <begin position="29"/>
        <end position="49"/>
    </location>
</feature>
<dbReference type="STRING" id="1003.SAMN04488541_1015109"/>
<gene>
    <name evidence="3" type="ORF">SAMN04488541_1015109</name>
</gene>
<dbReference type="RefSeq" id="WP_221407663.1">
    <property type="nucleotide sequence ID" value="NZ_FONY01000015.1"/>
</dbReference>
<protein>
    <submittedName>
        <fullName evidence="3">AcrB/AcrD/AcrF family protein</fullName>
    </submittedName>
</protein>
<dbReference type="GO" id="GO:0042910">
    <property type="term" value="F:xenobiotic transmembrane transporter activity"/>
    <property type="evidence" value="ECO:0007669"/>
    <property type="project" value="TreeGrafter"/>
</dbReference>
<evidence type="ECO:0000256" key="2">
    <source>
        <dbReference type="SAM" id="Phobius"/>
    </source>
</evidence>
<dbReference type="PANTHER" id="PTHR32063">
    <property type="match status" value="1"/>
</dbReference>
<evidence type="ECO:0000313" key="3">
    <source>
        <dbReference type="EMBL" id="SFF09604.1"/>
    </source>
</evidence>
<dbReference type="GO" id="GO:0005886">
    <property type="term" value="C:plasma membrane"/>
    <property type="evidence" value="ECO:0007669"/>
    <property type="project" value="TreeGrafter"/>
</dbReference>
<keyword evidence="4" id="KW-1185">Reference proteome</keyword>
<organism evidence="3 4">
    <name type="scientific">Thermoflexibacter ruber</name>
    <dbReference type="NCBI Taxonomy" id="1003"/>
    <lineage>
        <taxon>Bacteria</taxon>
        <taxon>Pseudomonadati</taxon>
        <taxon>Bacteroidota</taxon>
        <taxon>Cytophagia</taxon>
        <taxon>Cytophagales</taxon>
        <taxon>Thermoflexibacteraceae</taxon>
        <taxon>Thermoflexibacter</taxon>
    </lineage>
</organism>
<dbReference type="PANTHER" id="PTHR32063:SF0">
    <property type="entry name" value="SWARMING MOTILITY PROTEIN SWRC"/>
    <property type="match status" value="1"/>
</dbReference>
<dbReference type="AlphaFoldDB" id="A0A1I2FW28"/>
<proteinExistence type="predicted"/>
<reference evidence="3 4" key="1">
    <citation type="submission" date="2016-10" db="EMBL/GenBank/DDBJ databases">
        <authorList>
            <person name="de Groot N.N."/>
        </authorList>
    </citation>
    <scope>NUCLEOTIDE SEQUENCE [LARGE SCALE GENOMIC DNA]</scope>
    <source>
        <strain>GEY</strain>
        <strain evidence="4">DSM 9560</strain>
    </source>
</reference>
<sequence length="159" mass="17727">MIPNLVTFSYFFFAFPCLPLPTMVKFLLFRPIAVLITTLSVVALGLLTFSQIPISLLPEIAIPEITVQVSYPNTSARELHKAIVKPFKNQLLQVNHLADLQAESRDGLAVIKLLSFDYGTNINLAYIETNEKIDALMGSLPHDTPPPQSHQGKCFRYSP</sequence>
<dbReference type="Gene3D" id="1.20.1640.10">
    <property type="entry name" value="Multidrug efflux transporter AcrB transmembrane domain"/>
    <property type="match status" value="1"/>
</dbReference>
<dbReference type="SUPFAM" id="SSF82693">
    <property type="entry name" value="Multidrug efflux transporter AcrB pore domain, PN1, PN2, PC1 and PC2 subdomains"/>
    <property type="match status" value="1"/>
</dbReference>
<dbReference type="Gene3D" id="3.30.70.1430">
    <property type="entry name" value="Multidrug efflux transporter AcrB pore domain"/>
    <property type="match status" value="1"/>
</dbReference>
<dbReference type="InterPro" id="IPR001036">
    <property type="entry name" value="Acrflvin-R"/>
</dbReference>
<accession>A0A1I2FW28</accession>
<feature type="region of interest" description="Disordered" evidence="1">
    <location>
        <begin position="139"/>
        <end position="159"/>
    </location>
</feature>
<evidence type="ECO:0000256" key="1">
    <source>
        <dbReference type="SAM" id="MobiDB-lite"/>
    </source>
</evidence>
<keyword evidence="2" id="KW-0472">Membrane</keyword>
<keyword evidence="2" id="KW-1133">Transmembrane helix</keyword>
<dbReference type="Proteomes" id="UP000199513">
    <property type="component" value="Unassembled WGS sequence"/>
</dbReference>
<dbReference type="Pfam" id="PF00873">
    <property type="entry name" value="ACR_tran"/>
    <property type="match status" value="1"/>
</dbReference>
<name>A0A1I2FW28_9BACT</name>
<dbReference type="PRINTS" id="PR00702">
    <property type="entry name" value="ACRIFLAVINRP"/>
</dbReference>
<keyword evidence="2" id="KW-0812">Transmembrane</keyword>